<dbReference type="PANTHER" id="PTHR33365">
    <property type="entry name" value="YALI0B05434P"/>
    <property type="match status" value="1"/>
</dbReference>
<gene>
    <name evidence="3" type="ORF">M409DRAFT_25338</name>
</gene>
<keyword evidence="2" id="KW-0472">Membrane</keyword>
<accession>A0A6A6CE01</accession>
<proteinExistence type="inferred from homology"/>
<comment type="similarity">
    <text evidence="1">Belongs to the ustYa family.</text>
</comment>
<organism evidence="3 4">
    <name type="scientific">Zasmidium cellare ATCC 36951</name>
    <dbReference type="NCBI Taxonomy" id="1080233"/>
    <lineage>
        <taxon>Eukaryota</taxon>
        <taxon>Fungi</taxon>
        <taxon>Dikarya</taxon>
        <taxon>Ascomycota</taxon>
        <taxon>Pezizomycotina</taxon>
        <taxon>Dothideomycetes</taxon>
        <taxon>Dothideomycetidae</taxon>
        <taxon>Mycosphaerellales</taxon>
        <taxon>Mycosphaerellaceae</taxon>
        <taxon>Zasmidium</taxon>
    </lineage>
</organism>
<evidence type="ECO:0000313" key="3">
    <source>
        <dbReference type="EMBL" id="KAF2164460.1"/>
    </source>
</evidence>
<dbReference type="Pfam" id="PF11807">
    <property type="entry name" value="UstYa"/>
    <property type="match status" value="1"/>
</dbReference>
<protein>
    <recommendedName>
        <fullName evidence="5">Tat pathway signal sequence</fullName>
    </recommendedName>
</protein>
<evidence type="ECO:0000313" key="4">
    <source>
        <dbReference type="Proteomes" id="UP000799537"/>
    </source>
</evidence>
<dbReference type="OrthoDB" id="3687641at2759"/>
<keyword evidence="2" id="KW-0812">Transmembrane</keyword>
<feature type="transmembrane region" description="Helical" evidence="2">
    <location>
        <begin position="30"/>
        <end position="52"/>
    </location>
</feature>
<keyword evidence="4" id="KW-1185">Reference proteome</keyword>
<name>A0A6A6CE01_ZASCE</name>
<dbReference type="AlphaFoldDB" id="A0A6A6CE01"/>
<evidence type="ECO:0000256" key="2">
    <source>
        <dbReference type="SAM" id="Phobius"/>
    </source>
</evidence>
<dbReference type="EMBL" id="ML993604">
    <property type="protein sequence ID" value="KAF2164460.1"/>
    <property type="molecule type" value="Genomic_DNA"/>
</dbReference>
<reference evidence="3" key="1">
    <citation type="journal article" date="2020" name="Stud. Mycol.">
        <title>101 Dothideomycetes genomes: a test case for predicting lifestyles and emergence of pathogens.</title>
        <authorList>
            <person name="Haridas S."/>
            <person name="Albert R."/>
            <person name="Binder M."/>
            <person name="Bloem J."/>
            <person name="Labutti K."/>
            <person name="Salamov A."/>
            <person name="Andreopoulos B."/>
            <person name="Baker S."/>
            <person name="Barry K."/>
            <person name="Bills G."/>
            <person name="Bluhm B."/>
            <person name="Cannon C."/>
            <person name="Castanera R."/>
            <person name="Culley D."/>
            <person name="Daum C."/>
            <person name="Ezra D."/>
            <person name="Gonzalez J."/>
            <person name="Henrissat B."/>
            <person name="Kuo A."/>
            <person name="Liang C."/>
            <person name="Lipzen A."/>
            <person name="Lutzoni F."/>
            <person name="Magnuson J."/>
            <person name="Mondo S."/>
            <person name="Nolan M."/>
            <person name="Ohm R."/>
            <person name="Pangilinan J."/>
            <person name="Park H.-J."/>
            <person name="Ramirez L."/>
            <person name="Alfaro M."/>
            <person name="Sun H."/>
            <person name="Tritt A."/>
            <person name="Yoshinaga Y."/>
            <person name="Zwiers L.-H."/>
            <person name="Turgeon B."/>
            <person name="Goodwin S."/>
            <person name="Spatafora J."/>
            <person name="Crous P."/>
            <person name="Grigoriev I."/>
        </authorList>
    </citation>
    <scope>NUCLEOTIDE SEQUENCE</scope>
    <source>
        <strain evidence="3">ATCC 36951</strain>
    </source>
</reference>
<dbReference type="Proteomes" id="UP000799537">
    <property type="component" value="Unassembled WGS sequence"/>
</dbReference>
<dbReference type="RefSeq" id="XP_033665349.1">
    <property type="nucleotide sequence ID" value="XM_033807642.1"/>
</dbReference>
<dbReference type="InterPro" id="IPR021765">
    <property type="entry name" value="UstYa-like"/>
</dbReference>
<keyword evidence="2" id="KW-1133">Transmembrane helix</keyword>
<evidence type="ECO:0000256" key="1">
    <source>
        <dbReference type="ARBA" id="ARBA00035112"/>
    </source>
</evidence>
<sequence>MSDSRYHRVGLDVDDEGSVNDKKALARKALLRDALIAVGGVIVGAVLFLVLFRLRPPIDRDVVCGEYVSAYDSPLLKDVGIKFQKKRFDVASHNQSVYQHLGGPESGVDEAWEELGFDYARVTLPSSIGKSAGLEGHARIPGSEDYIAFIEVLHQLHCLNMVRQGLYFNIDYYKSQGKPPFHASDEFLQYHLSHCIETIRQQLMCAADFNMFGYVQVKHQTGQKKLFPDYATQHVCRNFEAIKQWAVEHQDGRLEDMETLARELEPRKGDIVLDEIP</sequence>
<dbReference type="PANTHER" id="PTHR33365:SF13">
    <property type="entry name" value="TAT PATHWAY SIGNAL SEQUENCE"/>
    <property type="match status" value="1"/>
</dbReference>
<evidence type="ECO:0008006" key="5">
    <source>
        <dbReference type="Google" id="ProtNLM"/>
    </source>
</evidence>
<dbReference type="GeneID" id="54560914"/>
<dbReference type="GO" id="GO:0043386">
    <property type="term" value="P:mycotoxin biosynthetic process"/>
    <property type="evidence" value="ECO:0007669"/>
    <property type="project" value="InterPro"/>
</dbReference>